<name>A0AAE4AST7_9HYPH</name>
<dbReference type="InterPro" id="IPR002347">
    <property type="entry name" value="SDR_fam"/>
</dbReference>
<dbReference type="PANTHER" id="PTHR42760:SF133">
    <property type="entry name" value="3-OXOACYL-[ACYL-CARRIER-PROTEIN] REDUCTASE"/>
    <property type="match status" value="1"/>
</dbReference>
<accession>A0AAE4AST7</accession>
<proteinExistence type="inferred from homology"/>
<dbReference type="PRINTS" id="PR00080">
    <property type="entry name" value="SDRFAMILY"/>
</dbReference>
<evidence type="ECO:0000256" key="1">
    <source>
        <dbReference type="ARBA" id="ARBA00006484"/>
    </source>
</evidence>
<evidence type="ECO:0000256" key="2">
    <source>
        <dbReference type="ARBA" id="ARBA00023002"/>
    </source>
</evidence>
<dbReference type="Pfam" id="PF13561">
    <property type="entry name" value="adh_short_C2"/>
    <property type="match status" value="1"/>
</dbReference>
<dbReference type="SUPFAM" id="SSF51735">
    <property type="entry name" value="NAD(P)-binding Rossmann-fold domains"/>
    <property type="match status" value="1"/>
</dbReference>
<dbReference type="InterPro" id="IPR057326">
    <property type="entry name" value="KR_dom"/>
</dbReference>
<gene>
    <name evidence="4" type="ORF">J2S73_001904</name>
</gene>
<dbReference type="EMBL" id="JAUSUL010000002">
    <property type="protein sequence ID" value="MDQ0315447.1"/>
    <property type="molecule type" value="Genomic_DNA"/>
</dbReference>
<sequence>MALVTGAAGGIGLASAHALAADGCRIVLADVDRDGLERGKSELIAAGATVETVVMDVADEASVDAAFTAAEAALGPVAILVLCAGIMGGGPGISTDLADISPEQWDRVNAVNSRGTFLCMRAFLRRRRETPVDDGRIITLSSAAGQLGGYRGDPAYVASKAAILGLTKIAARQCADQGITVNCIAAGPVRTGMFERAMDPDAVPGLEARIPLGRVGTAEDVAGAVRYLAGDAARWITGATIDVNGGYRMQ</sequence>
<organism evidence="4 5">
    <name type="scientific">Amorphus orientalis</name>
    <dbReference type="NCBI Taxonomy" id="649198"/>
    <lineage>
        <taxon>Bacteria</taxon>
        <taxon>Pseudomonadati</taxon>
        <taxon>Pseudomonadota</taxon>
        <taxon>Alphaproteobacteria</taxon>
        <taxon>Hyphomicrobiales</taxon>
        <taxon>Amorphaceae</taxon>
        <taxon>Amorphus</taxon>
    </lineage>
</organism>
<dbReference type="RefSeq" id="WP_306885277.1">
    <property type="nucleotide sequence ID" value="NZ_JAUSUL010000002.1"/>
</dbReference>
<feature type="domain" description="Ketoreductase" evidence="3">
    <location>
        <begin position="3"/>
        <end position="187"/>
    </location>
</feature>
<dbReference type="FunFam" id="3.40.50.720:FF:000084">
    <property type="entry name" value="Short-chain dehydrogenase reductase"/>
    <property type="match status" value="1"/>
</dbReference>
<dbReference type="CDD" id="cd05233">
    <property type="entry name" value="SDR_c"/>
    <property type="match status" value="1"/>
</dbReference>
<dbReference type="AlphaFoldDB" id="A0AAE4AST7"/>
<comment type="caution">
    <text evidence="4">The sequence shown here is derived from an EMBL/GenBank/DDBJ whole genome shotgun (WGS) entry which is preliminary data.</text>
</comment>
<keyword evidence="2 4" id="KW-0560">Oxidoreductase</keyword>
<keyword evidence="5" id="KW-1185">Reference proteome</keyword>
<protein>
    <submittedName>
        <fullName evidence="4">3-oxoacyl-[acyl-carrier protein] reductase</fullName>
        <ecNumber evidence="4">1.1.1.100</ecNumber>
    </submittedName>
</protein>
<dbReference type="Gene3D" id="3.40.50.720">
    <property type="entry name" value="NAD(P)-binding Rossmann-like Domain"/>
    <property type="match status" value="1"/>
</dbReference>
<comment type="similarity">
    <text evidence="1">Belongs to the short-chain dehydrogenases/reductases (SDR) family.</text>
</comment>
<dbReference type="SMART" id="SM00822">
    <property type="entry name" value="PKS_KR"/>
    <property type="match status" value="1"/>
</dbReference>
<dbReference type="EC" id="1.1.1.100" evidence="4"/>
<dbReference type="PROSITE" id="PS00061">
    <property type="entry name" value="ADH_SHORT"/>
    <property type="match status" value="1"/>
</dbReference>
<dbReference type="GO" id="GO:0004316">
    <property type="term" value="F:3-oxoacyl-[acyl-carrier-protein] reductase (NADPH) activity"/>
    <property type="evidence" value="ECO:0007669"/>
    <property type="project" value="UniProtKB-EC"/>
</dbReference>
<dbReference type="InterPro" id="IPR020904">
    <property type="entry name" value="Sc_DH/Rdtase_CS"/>
</dbReference>
<dbReference type="PRINTS" id="PR00081">
    <property type="entry name" value="GDHRDH"/>
</dbReference>
<evidence type="ECO:0000259" key="3">
    <source>
        <dbReference type="SMART" id="SM00822"/>
    </source>
</evidence>
<dbReference type="Proteomes" id="UP001229244">
    <property type="component" value="Unassembled WGS sequence"/>
</dbReference>
<dbReference type="PANTHER" id="PTHR42760">
    <property type="entry name" value="SHORT-CHAIN DEHYDROGENASES/REDUCTASES FAMILY MEMBER"/>
    <property type="match status" value="1"/>
</dbReference>
<reference evidence="4" key="1">
    <citation type="submission" date="2023-07" db="EMBL/GenBank/DDBJ databases">
        <title>Genomic Encyclopedia of Type Strains, Phase IV (KMG-IV): sequencing the most valuable type-strain genomes for metagenomic binning, comparative biology and taxonomic classification.</title>
        <authorList>
            <person name="Goeker M."/>
        </authorList>
    </citation>
    <scope>NUCLEOTIDE SEQUENCE</scope>
    <source>
        <strain evidence="4">DSM 21202</strain>
    </source>
</reference>
<evidence type="ECO:0000313" key="4">
    <source>
        <dbReference type="EMBL" id="MDQ0315447.1"/>
    </source>
</evidence>
<evidence type="ECO:0000313" key="5">
    <source>
        <dbReference type="Proteomes" id="UP001229244"/>
    </source>
</evidence>
<dbReference type="InterPro" id="IPR036291">
    <property type="entry name" value="NAD(P)-bd_dom_sf"/>
</dbReference>